<feature type="chain" id="PRO_5018811796" description="Peptide hydrolase" evidence="3">
    <location>
        <begin position="21"/>
        <end position="383"/>
    </location>
</feature>
<dbReference type="SUPFAM" id="SSF53187">
    <property type="entry name" value="Zn-dependent exopeptidases"/>
    <property type="match status" value="1"/>
</dbReference>
<protein>
    <recommendedName>
        <fullName evidence="3">Peptide hydrolase</fullName>
        <ecNumber evidence="3">3.4.-.-</ecNumber>
    </recommendedName>
</protein>
<evidence type="ECO:0000256" key="2">
    <source>
        <dbReference type="ARBA" id="ARBA00023315"/>
    </source>
</evidence>
<keyword evidence="3" id="KW-0732">Signal</keyword>
<comment type="caution">
    <text evidence="5">The sequence shown here is derived from an EMBL/GenBank/DDBJ whole genome shotgun (WGS) entry which is preliminary data.</text>
</comment>
<dbReference type="CDD" id="cd03880">
    <property type="entry name" value="M28_QC_like"/>
    <property type="match status" value="1"/>
</dbReference>
<feature type="domain" description="Peptidase M28" evidence="4">
    <location>
        <begin position="111"/>
        <end position="360"/>
    </location>
</feature>
<evidence type="ECO:0000313" key="5">
    <source>
        <dbReference type="EMBL" id="RSH84298.1"/>
    </source>
</evidence>
<sequence>MRVLALAPLTLLVWVLVAEAGVVEAHGQRERRDFRALSDDQVNAIAALDPPEWDSVDSGHLAKLLVPRVSGTDGNVAVQKYISSVFTKLGWHEDKYATRMETPQGELPFTNLVYTFDPDAPRKIVLSAHFDSKWFEQGDFIGATDSAAPCATLMDVAEALTPLLQARKARMDAGTPILTAHLDEVEAAETTLQLVFFDGEEAFHEWTDTDSVYGSRYLAELWEDTYLPDHHALARRRMSPTPNVLDTIDVLVLLDLLGAPNPKIQSYYRETDWLFEEMRSADRRLRAAGLVDTTDAQWFREFRGWAGMIDDDHRPFLHRGVPVLHVIPNPFPHVWHNFKDDASALDLPTLRRWNRIMRVFTAGYLGLATDDGASADQVTRDEL</sequence>
<dbReference type="FunFam" id="3.40.630.10:FF:000081">
    <property type="entry name" value="Peptide hydrolase"/>
    <property type="match status" value="1"/>
</dbReference>
<dbReference type="RefSeq" id="XP_028477746.1">
    <property type="nucleotide sequence ID" value="XM_028621294.1"/>
</dbReference>
<keyword evidence="3" id="KW-0645">Protease</keyword>
<dbReference type="InterPro" id="IPR007484">
    <property type="entry name" value="Peptidase_M28"/>
</dbReference>
<dbReference type="PANTHER" id="PTHR12283:SF6">
    <property type="entry name" value="GLUTAMINYL-PEPTIDE CYCLOTRANSFERASE-RELATED"/>
    <property type="match status" value="1"/>
</dbReference>
<evidence type="ECO:0000256" key="3">
    <source>
        <dbReference type="RuleBase" id="RU361240"/>
    </source>
</evidence>
<dbReference type="GeneID" id="39590356"/>
<dbReference type="EC" id="3.4.-.-" evidence="3"/>
<dbReference type="OrthoDB" id="3907302at2759"/>
<proteinExistence type="inferred from homology"/>
<dbReference type="GO" id="GO:0006508">
    <property type="term" value="P:proteolysis"/>
    <property type="evidence" value="ECO:0007669"/>
    <property type="project" value="UniProtKB-KW"/>
</dbReference>
<evidence type="ECO:0000313" key="6">
    <source>
        <dbReference type="Proteomes" id="UP000279236"/>
    </source>
</evidence>
<dbReference type="Gene3D" id="3.40.630.10">
    <property type="entry name" value="Zn peptidases"/>
    <property type="match status" value="1"/>
</dbReference>
<dbReference type="PANTHER" id="PTHR12283">
    <property type="entry name" value="GLUTAMINYL-PEPTIDE CYCLOTRANSFERASE"/>
    <property type="match status" value="1"/>
</dbReference>
<keyword evidence="3" id="KW-0378">Hydrolase</keyword>
<reference evidence="5 6" key="1">
    <citation type="submission" date="2018-11" db="EMBL/GenBank/DDBJ databases">
        <title>Genome sequence of Apiotrichum porosum DSM 27194.</title>
        <authorList>
            <person name="Aliyu H."/>
            <person name="Gorte O."/>
            <person name="Ochsenreither K."/>
        </authorList>
    </citation>
    <scope>NUCLEOTIDE SEQUENCE [LARGE SCALE GENOMIC DNA]</scope>
    <source>
        <strain evidence="5 6">DSM 27194</strain>
    </source>
</reference>
<dbReference type="Pfam" id="PF04389">
    <property type="entry name" value="Peptidase_M28"/>
    <property type="match status" value="1"/>
</dbReference>
<gene>
    <name evidence="5" type="ORF">EHS24_005813</name>
</gene>
<keyword evidence="2" id="KW-0012">Acyltransferase</keyword>
<dbReference type="GO" id="GO:0008233">
    <property type="term" value="F:peptidase activity"/>
    <property type="evidence" value="ECO:0007669"/>
    <property type="project" value="UniProtKB-KW"/>
</dbReference>
<dbReference type="STRING" id="105984.A0A427XZI5"/>
<dbReference type="GO" id="GO:0008270">
    <property type="term" value="F:zinc ion binding"/>
    <property type="evidence" value="ECO:0007669"/>
    <property type="project" value="TreeGrafter"/>
</dbReference>
<dbReference type="EMBL" id="RSCE01000003">
    <property type="protein sequence ID" value="RSH84298.1"/>
    <property type="molecule type" value="Genomic_DNA"/>
</dbReference>
<dbReference type="InterPro" id="IPR037457">
    <property type="entry name" value="M28_QC"/>
</dbReference>
<dbReference type="InterPro" id="IPR040234">
    <property type="entry name" value="QC/QCL"/>
</dbReference>
<comment type="similarity">
    <text evidence="3">Belongs to the peptidase M28 family.</text>
</comment>
<dbReference type="Proteomes" id="UP000279236">
    <property type="component" value="Unassembled WGS sequence"/>
</dbReference>
<feature type="signal peptide" evidence="3">
    <location>
        <begin position="1"/>
        <end position="20"/>
    </location>
</feature>
<evidence type="ECO:0000256" key="1">
    <source>
        <dbReference type="ARBA" id="ARBA00022679"/>
    </source>
</evidence>
<keyword evidence="1" id="KW-0808">Transferase</keyword>
<evidence type="ECO:0000259" key="4">
    <source>
        <dbReference type="Pfam" id="PF04389"/>
    </source>
</evidence>
<name>A0A427XZI5_9TREE</name>
<dbReference type="GO" id="GO:0016603">
    <property type="term" value="F:glutaminyl-peptide cyclotransferase activity"/>
    <property type="evidence" value="ECO:0007669"/>
    <property type="project" value="InterPro"/>
</dbReference>
<dbReference type="AlphaFoldDB" id="A0A427XZI5"/>
<accession>A0A427XZI5</accession>
<keyword evidence="3" id="KW-0479">Metal-binding</keyword>
<keyword evidence="6" id="KW-1185">Reference proteome</keyword>
<keyword evidence="3" id="KW-0862">Zinc</keyword>
<organism evidence="5 6">
    <name type="scientific">Apiotrichum porosum</name>
    <dbReference type="NCBI Taxonomy" id="105984"/>
    <lineage>
        <taxon>Eukaryota</taxon>
        <taxon>Fungi</taxon>
        <taxon>Dikarya</taxon>
        <taxon>Basidiomycota</taxon>
        <taxon>Agaricomycotina</taxon>
        <taxon>Tremellomycetes</taxon>
        <taxon>Trichosporonales</taxon>
        <taxon>Trichosporonaceae</taxon>
        <taxon>Apiotrichum</taxon>
    </lineage>
</organism>